<dbReference type="SUPFAM" id="SSF51735">
    <property type="entry name" value="NAD(P)-binding Rossmann-fold domains"/>
    <property type="match status" value="1"/>
</dbReference>
<dbReference type="PANTHER" id="PTHR42748">
    <property type="entry name" value="NITROGEN METABOLITE REPRESSION PROTEIN NMRA FAMILY MEMBER"/>
    <property type="match status" value="1"/>
</dbReference>
<dbReference type="OMA" id="PHEMFTA"/>
<name>A0A0G0A4N1_TRIHA</name>
<dbReference type="PANTHER" id="PTHR42748:SF31">
    <property type="entry name" value="NMRA-LIKE DOMAIN-CONTAINING PROTEIN-RELATED"/>
    <property type="match status" value="1"/>
</dbReference>
<evidence type="ECO:0000256" key="1">
    <source>
        <dbReference type="ARBA" id="ARBA00006328"/>
    </source>
</evidence>
<reference evidence="5" key="1">
    <citation type="journal article" date="2015" name="Genome Announc.">
        <title>Draft whole-genome sequence of the biocontrol agent Trichoderma harzianum T6776.</title>
        <authorList>
            <person name="Baroncelli R."/>
            <person name="Piaggeschi G."/>
            <person name="Fiorini L."/>
            <person name="Bertolini E."/>
            <person name="Zapparata A."/>
            <person name="Pe M.E."/>
            <person name="Sarrocco S."/>
            <person name="Vannacci G."/>
        </authorList>
    </citation>
    <scope>NUCLEOTIDE SEQUENCE [LARGE SCALE GENOMIC DNA]</scope>
    <source>
        <strain evidence="5">T6776</strain>
    </source>
</reference>
<protein>
    <submittedName>
        <fullName evidence="4">NmrA-like family protein</fullName>
    </submittedName>
</protein>
<feature type="domain" description="NmrA-like" evidence="3">
    <location>
        <begin position="4"/>
        <end position="304"/>
    </location>
</feature>
<dbReference type="Gene3D" id="3.90.25.10">
    <property type="entry name" value="UDP-galactose 4-epimerase, domain 1"/>
    <property type="match status" value="1"/>
</dbReference>
<keyword evidence="2" id="KW-0521">NADP</keyword>
<comment type="similarity">
    <text evidence="1">Belongs to the NmrA-type oxidoreductase family.</text>
</comment>
<dbReference type="OrthoDB" id="300709at2759"/>
<dbReference type="EMBL" id="JOKZ01000274">
    <property type="protein sequence ID" value="KKP00129.1"/>
    <property type="molecule type" value="Genomic_DNA"/>
</dbReference>
<organism evidence="4 5">
    <name type="scientific">Trichoderma harzianum</name>
    <name type="common">Hypocrea lixii</name>
    <dbReference type="NCBI Taxonomy" id="5544"/>
    <lineage>
        <taxon>Eukaryota</taxon>
        <taxon>Fungi</taxon>
        <taxon>Dikarya</taxon>
        <taxon>Ascomycota</taxon>
        <taxon>Pezizomycotina</taxon>
        <taxon>Sordariomycetes</taxon>
        <taxon>Hypocreomycetidae</taxon>
        <taxon>Hypocreales</taxon>
        <taxon>Hypocreaceae</taxon>
        <taxon>Trichoderma</taxon>
    </lineage>
</organism>
<evidence type="ECO:0000313" key="4">
    <source>
        <dbReference type="EMBL" id="KKP00129.1"/>
    </source>
</evidence>
<evidence type="ECO:0000259" key="3">
    <source>
        <dbReference type="Pfam" id="PF05368"/>
    </source>
</evidence>
<dbReference type="Pfam" id="PF05368">
    <property type="entry name" value="NmrA"/>
    <property type="match status" value="1"/>
</dbReference>
<comment type="caution">
    <text evidence="4">The sequence shown here is derived from an EMBL/GenBank/DDBJ whole genome shotgun (WGS) entry which is preliminary data.</text>
</comment>
<accession>A0A0G0A4N1</accession>
<dbReference type="AlphaFoldDB" id="A0A0G0A4N1"/>
<dbReference type="Proteomes" id="UP000034112">
    <property type="component" value="Unassembled WGS sequence"/>
</dbReference>
<evidence type="ECO:0000313" key="5">
    <source>
        <dbReference type="Proteomes" id="UP000034112"/>
    </source>
</evidence>
<dbReference type="Gene3D" id="3.40.50.720">
    <property type="entry name" value="NAD(P)-binding Rossmann-like Domain"/>
    <property type="match status" value="1"/>
</dbReference>
<evidence type="ECO:0000256" key="2">
    <source>
        <dbReference type="ARBA" id="ARBA00022857"/>
    </source>
</evidence>
<gene>
    <name evidence="4" type="ORF">THAR02_07781</name>
</gene>
<dbReference type="CDD" id="cd05251">
    <property type="entry name" value="NmrA_like_SDR_a"/>
    <property type="match status" value="1"/>
</dbReference>
<dbReference type="InterPro" id="IPR008030">
    <property type="entry name" value="NmrA-like"/>
</dbReference>
<dbReference type="InterPro" id="IPR051164">
    <property type="entry name" value="NmrA-like_oxidored"/>
</dbReference>
<dbReference type="GO" id="GO:0005634">
    <property type="term" value="C:nucleus"/>
    <property type="evidence" value="ECO:0007669"/>
    <property type="project" value="TreeGrafter"/>
</dbReference>
<proteinExistence type="inferred from homology"/>
<sequence length="318" mass="34738">MATKRIIAVLGSTGNQGGSVAKIFLNDPKLKKDWTVRAITRDVTKASAKKLESQGAELVAADINDGKSLAKAFSGAAAIFAVTNYWDTMSKEREEQQGRAIVDAAKDARVQHFIYSSLIDVAKATNGKLANVYHFDSKAAVEQYARDAGIPATFFQPGFFMSNIPGQLLAQESPEKPWTLALPTPETAPFPMFDAEADTGKFVKAIVLKRDEVLGKRVLGATAYQTPTEILADFKSAFPNAGKDAKFFSLPHEMFTATLKGQGMPDFAAEELLQNFRLMDEGGYYAGEKLDWSLSILEDKPTTWLEHLKAAKAFQGLN</sequence>
<dbReference type="InterPro" id="IPR036291">
    <property type="entry name" value="NAD(P)-bd_dom_sf"/>
</dbReference>